<accession>A0A848MCL8</accession>
<dbReference type="Proteomes" id="UP000565468">
    <property type="component" value="Unassembled WGS sequence"/>
</dbReference>
<organism evidence="1 2">
    <name type="scientific">Paenibacillus lemnae</name>
    <dbReference type="NCBI Taxonomy" id="1330551"/>
    <lineage>
        <taxon>Bacteria</taxon>
        <taxon>Bacillati</taxon>
        <taxon>Bacillota</taxon>
        <taxon>Bacilli</taxon>
        <taxon>Bacillales</taxon>
        <taxon>Paenibacillaceae</taxon>
        <taxon>Paenibacillus</taxon>
    </lineage>
</organism>
<gene>
    <name evidence="1" type="ORF">HII30_18630</name>
</gene>
<reference evidence="1 2" key="1">
    <citation type="submission" date="2020-04" db="EMBL/GenBank/DDBJ databases">
        <title>Paenibacillus algicola sp. nov., a novel marine bacterium producing alginate lyase.</title>
        <authorList>
            <person name="Huang H."/>
        </authorList>
    </citation>
    <scope>NUCLEOTIDE SEQUENCE [LARGE SCALE GENOMIC DNA]</scope>
    <source>
        <strain evidence="1 2">L7-75</strain>
    </source>
</reference>
<keyword evidence="2" id="KW-1185">Reference proteome</keyword>
<name>A0A848MCL8_PAELE</name>
<evidence type="ECO:0000313" key="1">
    <source>
        <dbReference type="EMBL" id="NMO97782.1"/>
    </source>
</evidence>
<protein>
    <submittedName>
        <fullName evidence="1">Uncharacterized protein</fullName>
    </submittedName>
</protein>
<dbReference type="RefSeq" id="WP_169506560.1">
    <property type="nucleotide sequence ID" value="NZ_JABBPN010000023.1"/>
</dbReference>
<comment type="caution">
    <text evidence="1">The sequence shown here is derived from an EMBL/GenBank/DDBJ whole genome shotgun (WGS) entry which is preliminary data.</text>
</comment>
<sequence>MAFGISRNELRAWQTRVAAGEIAYLTHYWYDPRFPSVSSVTKVGCSDLVRLRQWCTANELDPRYIHRRMPYPHFDLMGSKQIELLEKAGLHEHIVRFGLHEG</sequence>
<dbReference type="EMBL" id="JABBPN010000023">
    <property type="protein sequence ID" value="NMO97782.1"/>
    <property type="molecule type" value="Genomic_DNA"/>
</dbReference>
<dbReference type="AlphaFoldDB" id="A0A848MCL8"/>
<proteinExistence type="predicted"/>
<evidence type="ECO:0000313" key="2">
    <source>
        <dbReference type="Proteomes" id="UP000565468"/>
    </source>
</evidence>